<dbReference type="EMBL" id="JAFKCT010000001">
    <property type="protein sequence ID" value="MBN7810118.1"/>
    <property type="molecule type" value="Genomic_DNA"/>
</dbReference>
<keyword evidence="2" id="KW-1185">Reference proteome</keyword>
<organism evidence="1 2">
    <name type="scientific">Algoriphagus oliviformis</name>
    <dbReference type="NCBI Taxonomy" id="2811231"/>
    <lineage>
        <taxon>Bacteria</taxon>
        <taxon>Pseudomonadati</taxon>
        <taxon>Bacteroidota</taxon>
        <taxon>Cytophagia</taxon>
        <taxon>Cytophagales</taxon>
        <taxon>Cyclobacteriaceae</taxon>
        <taxon>Algoriphagus</taxon>
    </lineage>
</organism>
<accession>A0ABS3BZ37</accession>
<evidence type="ECO:0008006" key="3">
    <source>
        <dbReference type="Google" id="ProtNLM"/>
    </source>
</evidence>
<proteinExistence type="predicted"/>
<gene>
    <name evidence="1" type="ORF">J0A68_04065</name>
</gene>
<reference evidence="1 2" key="1">
    <citation type="submission" date="2021-03" db="EMBL/GenBank/DDBJ databases">
        <title>novel species isolated from a fishpond in China.</title>
        <authorList>
            <person name="Lu H."/>
            <person name="Cai Z."/>
        </authorList>
    </citation>
    <scope>NUCLEOTIDE SEQUENCE [LARGE SCALE GENOMIC DNA]</scope>
    <source>
        <strain evidence="1 2">H41</strain>
    </source>
</reference>
<sequence length="246" mass="26948">MIKTIAVALFVFLAVPTGVFAQKALSLSFGFPSITWDYSGNLDGLRTVNTSGWSITASGLTIKDNGLIYGIDLGVNRYGNGFQFGVGRHGIGEIHHFSILPLIGYNHNPNAAKFSVRANLAFGIGFMPSDNLTYENSKSFQTMRNDKKNPDGTTSSVPLYDLTFSGSQIVENRVFPLVKPNVELHYAVGEKSTIYLKGSLGVTLMDAVVARDFPEVILDGEQYHVTHSTNLNFWALELGYSLKLKN</sequence>
<evidence type="ECO:0000313" key="1">
    <source>
        <dbReference type="EMBL" id="MBN7810118.1"/>
    </source>
</evidence>
<dbReference type="RefSeq" id="WP_206576903.1">
    <property type="nucleotide sequence ID" value="NZ_JAFKCT010000001.1"/>
</dbReference>
<dbReference type="Proteomes" id="UP000664317">
    <property type="component" value="Unassembled WGS sequence"/>
</dbReference>
<name>A0ABS3BZ37_9BACT</name>
<evidence type="ECO:0000313" key="2">
    <source>
        <dbReference type="Proteomes" id="UP000664317"/>
    </source>
</evidence>
<protein>
    <recommendedName>
        <fullName evidence="3">Outer membrane protein beta-barrel domain-containing protein</fullName>
    </recommendedName>
</protein>
<comment type="caution">
    <text evidence="1">The sequence shown here is derived from an EMBL/GenBank/DDBJ whole genome shotgun (WGS) entry which is preliminary data.</text>
</comment>